<dbReference type="Pfam" id="PF26214">
    <property type="entry name" value="Ubiquitin_GT-1"/>
    <property type="match status" value="1"/>
</dbReference>
<evidence type="ECO:0000259" key="1">
    <source>
        <dbReference type="Pfam" id="PF26214"/>
    </source>
</evidence>
<evidence type="ECO:0000313" key="3">
    <source>
        <dbReference type="Proteomes" id="UP001372338"/>
    </source>
</evidence>
<dbReference type="EMBL" id="JAYWIO010000005">
    <property type="protein sequence ID" value="KAK7259540.1"/>
    <property type="molecule type" value="Genomic_DNA"/>
</dbReference>
<gene>
    <name evidence="2" type="ORF">RIF29_25149</name>
</gene>
<organism evidence="2 3">
    <name type="scientific">Crotalaria pallida</name>
    <name type="common">Smooth rattlebox</name>
    <name type="synonym">Crotalaria striata</name>
    <dbReference type="NCBI Taxonomy" id="3830"/>
    <lineage>
        <taxon>Eukaryota</taxon>
        <taxon>Viridiplantae</taxon>
        <taxon>Streptophyta</taxon>
        <taxon>Embryophyta</taxon>
        <taxon>Tracheophyta</taxon>
        <taxon>Spermatophyta</taxon>
        <taxon>Magnoliopsida</taxon>
        <taxon>eudicotyledons</taxon>
        <taxon>Gunneridae</taxon>
        <taxon>Pentapetalae</taxon>
        <taxon>rosids</taxon>
        <taxon>fabids</taxon>
        <taxon>Fabales</taxon>
        <taxon>Fabaceae</taxon>
        <taxon>Papilionoideae</taxon>
        <taxon>50 kb inversion clade</taxon>
        <taxon>genistoids sensu lato</taxon>
        <taxon>core genistoids</taxon>
        <taxon>Crotalarieae</taxon>
        <taxon>Crotalaria</taxon>
    </lineage>
</organism>
<feature type="domain" description="GT-1/4-like C-terminal" evidence="1">
    <location>
        <begin position="80"/>
        <end position="110"/>
    </location>
</feature>
<evidence type="ECO:0000313" key="2">
    <source>
        <dbReference type="EMBL" id="KAK7259540.1"/>
    </source>
</evidence>
<dbReference type="InterPro" id="IPR058943">
    <property type="entry name" value="GT-1/4_C"/>
</dbReference>
<sequence length="118" mass="13254">MIRSCCWCTFGNAKINFGHTSASSGRSVRLLFGRPLYTLTIETLVDSGLRRYASMLSLTISLCTLKTRSSTLNWIIMISSRRGWTCLREFDSFRHIDNLDDLRPGAIYRGVSLNAGAL</sequence>
<comment type="caution">
    <text evidence="2">The sequence shown here is derived from an EMBL/GenBank/DDBJ whole genome shotgun (WGS) entry which is preliminary data.</text>
</comment>
<keyword evidence="3" id="KW-1185">Reference proteome</keyword>
<dbReference type="AlphaFoldDB" id="A0AAN9I0U2"/>
<proteinExistence type="predicted"/>
<reference evidence="2 3" key="1">
    <citation type="submission" date="2024-01" db="EMBL/GenBank/DDBJ databases">
        <title>The genomes of 5 underutilized Papilionoideae crops provide insights into root nodulation and disease resistanc.</title>
        <authorList>
            <person name="Yuan L."/>
        </authorList>
    </citation>
    <scope>NUCLEOTIDE SEQUENCE [LARGE SCALE GENOMIC DNA]</scope>
    <source>
        <strain evidence="2">ZHUSHIDOU_FW_LH</strain>
        <tissue evidence="2">Leaf</tissue>
    </source>
</reference>
<accession>A0AAN9I0U2</accession>
<dbReference type="Proteomes" id="UP001372338">
    <property type="component" value="Unassembled WGS sequence"/>
</dbReference>
<protein>
    <recommendedName>
        <fullName evidence="1">GT-1/4-like C-terminal domain-containing protein</fullName>
    </recommendedName>
</protein>
<name>A0AAN9I0U2_CROPI</name>